<gene>
    <name evidence="10 13" type="primary">rsgA</name>
    <name evidence="13" type="ORF">AACH06_25205</name>
</gene>
<dbReference type="Gene3D" id="1.10.40.50">
    <property type="entry name" value="Probable gtpase engc, domain 3"/>
    <property type="match status" value="1"/>
</dbReference>
<dbReference type="Gene3D" id="3.40.50.300">
    <property type="entry name" value="P-loop containing nucleotide triphosphate hydrolases"/>
    <property type="match status" value="1"/>
</dbReference>
<protein>
    <recommendedName>
        <fullName evidence="10">Small ribosomal subunit biogenesis GTPase RsgA</fullName>
        <ecNumber evidence="10">3.6.1.-</ecNumber>
    </recommendedName>
</protein>
<dbReference type="InterPro" id="IPR010914">
    <property type="entry name" value="RsgA_GTPase_dom"/>
</dbReference>
<evidence type="ECO:0000259" key="12">
    <source>
        <dbReference type="PROSITE" id="PS51721"/>
    </source>
</evidence>
<dbReference type="PANTHER" id="PTHR32120:SF10">
    <property type="entry name" value="SMALL RIBOSOMAL SUBUNIT BIOGENESIS GTPASE RSGA"/>
    <property type="match status" value="1"/>
</dbReference>
<keyword evidence="9 10" id="KW-0342">GTP-binding</keyword>
<evidence type="ECO:0000256" key="5">
    <source>
        <dbReference type="ARBA" id="ARBA00022741"/>
    </source>
</evidence>
<evidence type="ECO:0000313" key="14">
    <source>
        <dbReference type="Proteomes" id="UP001371218"/>
    </source>
</evidence>
<keyword evidence="3 10" id="KW-0479">Metal-binding</keyword>
<dbReference type="PROSITE" id="PS50936">
    <property type="entry name" value="ENGC_GTPASE"/>
    <property type="match status" value="1"/>
</dbReference>
<comment type="caution">
    <text evidence="13">The sequence shown here is derived from an EMBL/GenBank/DDBJ whole genome shotgun (WGS) entry which is preliminary data.</text>
</comment>
<evidence type="ECO:0000256" key="6">
    <source>
        <dbReference type="ARBA" id="ARBA00022801"/>
    </source>
</evidence>
<dbReference type="EMBL" id="JBBUTG010000025">
    <property type="protein sequence ID" value="MEK8034137.1"/>
    <property type="molecule type" value="Genomic_DNA"/>
</dbReference>
<dbReference type="Proteomes" id="UP001371218">
    <property type="component" value="Unassembled WGS sequence"/>
</dbReference>
<dbReference type="HAMAP" id="MF_01820">
    <property type="entry name" value="GTPase_RsgA"/>
    <property type="match status" value="1"/>
</dbReference>
<evidence type="ECO:0000256" key="10">
    <source>
        <dbReference type="HAMAP-Rule" id="MF_01820"/>
    </source>
</evidence>
<dbReference type="InterPro" id="IPR004881">
    <property type="entry name" value="Ribosome_biogen_GTPase_RsgA"/>
</dbReference>
<keyword evidence="8 10" id="KW-0694">RNA-binding</keyword>
<evidence type="ECO:0000256" key="7">
    <source>
        <dbReference type="ARBA" id="ARBA00022833"/>
    </source>
</evidence>
<evidence type="ECO:0000256" key="2">
    <source>
        <dbReference type="ARBA" id="ARBA00022517"/>
    </source>
</evidence>
<feature type="domain" description="CP-type G" evidence="12">
    <location>
        <begin position="107"/>
        <end position="265"/>
    </location>
</feature>
<comment type="subunit">
    <text evidence="10">Monomer. Associates with 30S ribosomal subunit, binds 16S rRNA.</text>
</comment>
<comment type="function">
    <text evidence="10">One of several proteins that assist in the late maturation steps of the functional core of the 30S ribosomal subunit. Helps release RbfA from mature subunits. May play a role in the assembly of ribosomal proteins into the subunit. Circularly permuted GTPase that catalyzes slow GTP hydrolysis, GTPase activity is stimulated by the 30S ribosomal subunit.</text>
</comment>
<reference evidence="13 14" key="1">
    <citation type="submission" date="2024-04" db="EMBL/GenBank/DDBJ databases">
        <title>Novel species of the genus Ideonella isolated from streams.</title>
        <authorList>
            <person name="Lu H."/>
        </authorList>
    </citation>
    <scope>NUCLEOTIDE SEQUENCE [LARGE SCALE GENOMIC DNA]</scope>
    <source>
        <strain evidence="13 14">DXS29W</strain>
    </source>
</reference>
<organism evidence="13 14">
    <name type="scientific">Ideonella lacteola</name>
    <dbReference type="NCBI Taxonomy" id="2984193"/>
    <lineage>
        <taxon>Bacteria</taxon>
        <taxon>Pseudomonadati</taxon>
        <taxon>Pseudomonadota</taxon>
        <taxon>Betaproteobacteria</taxon>
        <taxon>Burkholderiales</taxon>
        <taxon>Sphaerotilaceae</taxon>
        <taxon>Ideonella</taxon>
    </lineage>
</organism>
<name>A0ABU9BVY3_9BURK</name>
<dbReference type="PROSITE" id="PS51721">
    <property type="entry name" value="G_CP"/>
    <property type="match status" value="1"/>
</dbReference>
<dbReference type="InterPro" id="IPR027417">
    <property type="entry name" value="P-loop_NTPase"/>
</dbReference>
<keyword evidence="1 10" id="KW-0963">Cytoplasm</keyword>
<dbReference type="PANTHER" id="PTHR32120">
    <property type="entry name" value="SMALL RIBOSOMAL SUBUNIT BIOGENESIS GTPASE RSGA"/>
    <property type="match status" value="1"/>
</dbReference>
<evidence type="ECO:0000313" key="13">
    <source>
        <dbReference type="EMBL" id="MEK8034137.1"/>
    </source>
</evidence>
<comment type="subcellular location">
    <subcellularLocation>
        <location evidence="10">Cytoplasm</location>
    </subcellularLocation>
</comment>
<dbReference type="Pfam" id="PF03193">
    <property type="entry name" value="RsgA_GTPase"/>
    <property type="match status" value="1"/>
</dbReference>
<sequence>MFDTIDFHALRRIGLTQGLVAQMFNLQTEPGDRLMRVIEVHRDRVQLHDGDREHVAQVWPTLRMALQMQGEVLVVGDWVAARGGEAGEALWAAVRVPPVNHLVRRNGSGLRQTLVSNVDTALLVMGAGQDFNLRRLDRYLALVRLAQVAPVVVLSKADLCTDPRARVEAVRHHTGGRVDVLALNGLDRSSADALGPWLGEGQTLVLLGSSGAGKSTLTNLLSGASQDTGGVRRGDEHGRHTTTARSLHRCISGACIIDTPGLRGLQLDADEAQLDEVFDDISRLAPMCRFRDCQHEDEPGCAVRPIVPAGRLLSYHKLQREAQRHEQTIFDRHKLLSEWKARGKSARVVARLKRG</sequence>
<dbReference type="InterPro" id="IPR030378">
    <property type="entry name" value="G_CP_dom"/>
</dbReference>
<feature type="binding site" evidence="10">
    <location>
        <position position="288"/>
    </location>
    <ligand>
        <name>Zn(2+)</name>
        <dbReference type="ChEBI" id="CHEBI:29105"/>
    </ligand>
</feature>
<keyword evidence="2 10" id="KW-0690">Ribosome biogenesis</keyword>
<keyword evidence="6 10" id="KW-0378">Hydrolase</keyword>
<dbReference type="CDD" id="cd01854">
    <property type="entry name" value="YjeQ_EngC"/>
    <property type="match status" value="1"/>
</dbReference>
<feature type="domain" description="EngC GTPase" evidence="11">
    <location>
        <begin position="116"/>
        <end position="263"/>
    </location>
</feature>
<evidence type="ECO:0000259" key="11">
    <source>
        <dbReference type="PROSITE" id="PS50936"/>
    </source>
</evidence>
<dbReference type="NCBIfam" id="TIGR00157">
    <property type="entry name" value="ribosome small subunit-dependent GTPase A"/>
    <property type="match status" value="1"/>
</dbReference>
<keyword evidence="14" id="KW-1185">Reference proteome</keyword>
<dbReference type="SUPFAM" id="SSF52540">
    <property type="entry name" value="P-loop containing nucleoside triphosphate hydrolases"/>
    <property type="match status" value="1"/>
</dbReference>
<evidence type="ECO:0000256" key="9">
    <source>
        <dbReference type="ARBA" id="ARBA00023134"/>
    </source>
</evidence>
<keyword evidence="4 10" id="KW-0699">rRNA-binding</keyword>
<proteinExistence type="inferred from homology"/>
<feature type="binding site" evidence="10">
    <location>
        <position position="293"/>
    </location>
    <ligand>
        <name>Zn(2+)</name>
        <dbReference type="ChEBI" id="CHEBI:29105"/>
    </ligand>
</feature>
<keyword evidence="5 10" id="KW-0547">Nucleotide-binding</keyword>
<evidence type="ECO:0000256" key="4">
    <source>
        <dbReference type="ARBA" id="ARBA00022730"/>
    </source>
</evidence>
<feature type="binding site" evidence="10">
    <location>
        <position position="295"/>
    </location>
    <ligand>
        <name>Zn(2+)</name>
        <dbReference type="ChEBI" id="CHEBI:29105"/>
    </ligand>
</feature>
<evidence type="ECO:0000256" key="3">
    <source>
        <dbReference type="ARBA" id="ARBA00022723"/>
    </source>
</evidence>
<evidence type="ECO:0000256" key="1">
    <source>
        <dbReference type="ARBA" id="ARBA00022490"/>
    </source>
</evidence>
<comment type="similarity">
    <text evidence="10">Belongs to the TRAFAC class YlqF/YawG GTPase family. RsgA subfamily.</text>
</comment>
<feature type="binding site" evidence="10">
    <location>
        <begin position="208"/>
        <end position="216"/>
    </location>
    <ligand>
        <name>GTP</name>
        <dbReference type="ChEBI" id="CHEBI:37565"/>
    </ligand>
</feature>
<comment type="cofactor">
    <cofactor evidence="10">
        <name>Zn(2+)</name>
        <dbReference type="ChEBI" id="CHEBI:29105"/>
    </cofactor>
    <text evidence="10">Binds 1 zinc ion per subunit.</text>
</comment>
<dbReference type="EC" id="3.6.1.-" evidence="10"/>
<accession>A0ABU9BVY3</accession>
<dbReference type="RefSeq" id="WP_341428564.1">
    <property type="nucleotide sequence ID" value="NZ_JBBUTG010000025.1"/>
</dbReference>
<feature type="binding site" evidence="10">
    <location>
        <begin position="155"/>
        <end position="158"/>
    </location>
    <ligand>
        <name>GTP</name>
        <dbReference type="ChEBI" id="CHEBI:37565"/>
    </ligand>
</feature>
<feature type="binding site" evidence="10">
    <location>
        <position position="301"/>
    </location>
    <ligand>
        <name>Zn(2+)</name>
        <dbReference type="ChEBI" id="CHEBI:29105"/>
    </ligand>
</feature>
<evidence type="ECO:0000256" key="8">
    <source>
        <dbReference type="ARBA" id="ARBA00022884"/>
    </source>
</evidence>
<keyword evidence="7 10" id="KW-0862">Zinc</keyword>